<proteinExistence type="inferred from homology"/>
<feature type="compositionally biased region" description="Polar residues" evidence="7">
    <location>
        <begin position="667"/>
        <end position="676"/>
    </location>
</feature>
<evidence type="ECO:0000256" key="5">
    <source>
        <dbReference type="ARBA" id="ARBA00023306"/>
    </source>
</evidence>
<dbReference type="Gene3D" id="1.25.10.10">
    <property type="entry name" value="Leucine-rich Repeat Variant"/>
    <property type="match status" value="1"/>
</dbReference>
<keyword evidence="4 6" id="KW-0539">Nucleus</keyword>
<organism evidence="9 10">
    <name type="scientific">Clonostachys byssicola</name>
    <dbReference type="NCBI Taxonomy" id="160290"/>
    <lineage>
        <taxon>Eukaryota</taxon>
        <taxon>Fungi</taxon>
        <taxon>Dikarya</taxon>
        <taxon>Ascomycota</taxon>
        <taxon>Pezizomycotina</taxon>
        <taxon>Sordariomycetes</taxon>
        <taxon>Hypocreomycetidae</taxon>
        <taxon>Hypocreales</taxon>
        <taxon>Bionectriaceae</taxon>
        <taxon>Clonostachys</taxon>
    </lineage>
</organism>
<evidence type="ECO:0000256" key="7">
    <source>
        <dbReference type="SAM" id="MobiDB-lite"/>
    </source>
</evidence>
<dbReference type="GO" id="GO:0061775">
    <property type="term" value="F:cohesin loader activity"/>
    <property type="evidence" value="ECO:0007669"/>
    <property type="project" value="InterPro"/>
</dbReference>
<feature type="region of interest" description="Disordered" evidence="7">
    <location>
        <begin position="1"/>
        <end position="34"/>
    </location>
</feature>
<comment type="subcellular location">
    <subcellularLocation>
        <location evidence="1 6">Nucleus</location>
    </subcellularLocation>
</comment>
<feature type="region of interest" description="Disordered" evidence="7">
    <location>
        <begin position="625"/>
        <end position="676"/>
    </location>
</feature>
<evidence type="ECO:0000313" key="9">
    <source>
        <dbReference type="EMBL" id="CAG9997518.1"/>
    </source>
</evidence>
<dbReference type="GO" id="GO:0071169">
    <property type="term" value="P:establishment of protein localization to chromatin"/>
    <property type="evidence" value="ECO:0007669"/>
    <property type="project" value="TreeGrafter"/>
</dbReference>
<dbReference type="InterPro" id="IPR011989">
    <property type="entry name" value="ARM-like"/>
</dbReference>
<evidence type="ECO:0000256" key="1">
    <source>
        <dbReference type="ARBA" id="ARBA00004123"/>
    </source>
</evidence>
<dbReference type="CDD" id="cd23958">
    <property type="entry name" value="SCC2"/>
    <property type="match status" value="1"/>
</dbReference>
<protein>
    <recommendedName>
        <fullName evidence="6">Sister chromatid cohesion protein</fullName>
    </recommendedName>
</protein>
<dbReference type="Pfam" id="PF12830">
    <property type="entry name" value="Nipped-B_C"/>
    <property type="match status" value="1"/>
</dbReference>
<feature type="compositionally biased region" description="Polar residues" evidence="7">
    <location>
        <begin position="154"/>
        <end position="201"/>
    </location>
</feature>
<evidence type="ECO:0000259" key="8">
    <source>
        <dbReference type="Pfam" id="PF12830"/>
    </source>
</evidence>
<accession>A0A9N9UPB7</accession>
<feature type="domain" description="Sister chromatid cohesion C-terminal" evidence="8">
    <location>
        <begin position="1436"/>
        <end position="1621"/>
    </location>
</feature>
<gene>
    <name evidence="9" type="ORF">CBYS24578_00003164</name>
</gene>
<dbReference type="GO" id="GO:1990414">
    <property type="term" value="P:replication-born double-strand break repair via sister chromatid exchange"/>
    <property type="evidence" value="ECO:0007669"/>
    <property type="project" value="TreeGrafter"/>
</dbReference>
<feature type="compositionally biased region" description="Basic residues" evidence="7">
    <location>
        <begin position="1802"/>
        <end position="1829"/>
    </location>
</feature>
<dbReference type="EMBL" id="CABFNO020001546">
    <property type="protein sequence ID" value="CAG9997518.1"/>
    <property type="molecule type" value="Genomic_DNA"/>
</dbReference>
<keyword evidence="3 6" id="KW-0677">Repeat</keyword>
<dbReference type="GO" id="GO:0140588">
    <property type="term" value="P:chromatin looping"/>
    <property type="evidence" value="ECO:0007669"/>
    <property type="project" value="InterPro"/>
</dbReference>
<reference evidence="10" key="1">
    <citation type="submission" date="2019-06" db="EMBL/GenBank/DDBJ databases">
        <authorList>
            <person name="Broberg M."/>
        </authorList>
    </citation>
    <scope>NUCLEOTIDE SEQUENCE [LARGE SCALE GENOMIC DNA]</scope>
</reference>
<dbReference type="InterPro" id="IPR024986">
    <property type="entry name" value="Nipped-B_C"/>
</dbReference>
<sequence length="1845" mass="205427">MERPQPLPAVAGPPNGNSAQHTSGDLPLTSKPLTFRESLPYSPHITTLPPVPDLVPDATLGSGYPAPGLRDLFSSNELDHLNREAIAQGHLSKGGKQLVENILHEMKPPQRTKYKFRAVPGMTSSPNATKNIQQELTPVTKVLYERVGDYFKSTKPNLPSSSLNGQVKIQPSEGPSPTQPSTSSLVKNHNNNSRAHPLNSSRIEVAIPARSTFDATEYADHLAPTPSEPWTNGPIEQMPLGPSHATPLSLAPGMLQSPEESKMPVFHIELSSSNINKDEYMEVAESLATPQNVSRRKERQDIQTNQTFVGESLDQRQRAQSALQELHRRMQGLSQATRAAFEMQPGFESLVTLTSEQEPTMTGEEQKKMHTAIQKVISLGAFSSVPVEDLSQVLRLGEPSLKEALALDTQLDQEWDEAAVDSWIQQLSTVDTALKAARTSLRIICGGREDRQLYSESIIDQSVKVFQKITDEIIIPLAEMRSSGPSANIFKLLFKYKRELSQVFINAQKLINLVAELVAKVQLSELAINTIEFVASTLIFVDNAYYEKDSIVGVQKFDGIRSAAIDTLCQIFLVKPEQRQGILNEILTSLSKLPGSRQSSRQYKLSDGSSIQPVSALIMRLVQASSARPDKGKNQRRAALVQSMGPEEDDDLDELQTSPERKAPGASINSEEQGAQQPDVAIQELGALVQSPSEDAQRNASMVVNFLVQRAAGSSKTGETPFRNILDHCVEDFTLCLEHIEWPSAELLLRCLMSSNVLLFEAEKTPAPVKNMALEILGNMSAAISRLRSQVKRTANSSESNNADELAQFLSDLANQALDKEARTELVLSWTGPYRVVLESLQASKSADSQQASAASFLLTTWAGRIRTCFDNLDEGDESREKELGSLAYRLRMMVDDSTWLSSQFEFNSISAYHTKLAYAIILLGLPLCEAFERMLSILFRSMTSDQATVRSKSLKSISSVLETDPSILDGDSAVVDRILECARDSSTQVRESALGLMGNCIQMRPRLESVLTPHIMDRVSDAGVSVRRRAMKLARDVYLRNRDRKLRSDIASGLLRRITADLDEGVREAARQMVEEIWFAPFFQMEDTAVFQTTLAEHTALIIQTVKLGGVSELLDKVFQAILKAEKKGPVGPFEVCSKLVSNAFSFVNNPETEDEPSVPSGRDALQMLTIFAKAEPKLFTFEQIRLLKPLLASSNNKDEQITFRAVVVILKSVLPQLSTVHNDFIIELKTTLVPKMGKTENRAVLDEIAACVRVVLDLLHDMGPMVSLTKSVLIGLKKLQPPYKIQSMQDIKKLRYFSWLLAAVAQHFQLDEHIGVLKAIFKDFKGDSVARLMVDYLTPFTAGTQQSETRKAAIDGIASVCQAWPRNYTLPKVWTVFQQAFHDEDQPLENIILKSFKEFLITEERRSEASSNTANAKEKKSLTVMGGTNFDDVASATTQRFLKDITRICIATEDAHALLALEVLGSINRQGLTHPKETGVTLITLETSSNKRISELAFQEHRALHEKHESTIEREYTKAVQSAYEYQRDVVHNTRGATTDPPQSKLHNMMDVLKISKMKNRQRFFEKLAGLLDFDFTKLETHQTIPPHLDFTRFVVENIAFFEYQTVGELQTVVHKMEQLVTGTGVSIAQIVDSEIFNVRLDANTETQIQQQLHQQLNDGVVEGQAAEVPISVDPGRLRQLATASIILLLIWETRSYLRRLYGMGTHRHDSKAKALAKDLNKTPPKTQGVHWDKYWEEMTSLPNGLESSMQMMQKCKAFVELMNVDKEFKVAEEEDDMDMGMEDPSTPSDDDGGQEDRGRKRKGGNTPGGRKKRPRSSSQPRKRGRPRKSDPPAGSNSNADWF</sequence>
<dbReference type="SUPFAM" id="SSF48371">
    <property type="entry name" value="ARM repeat"/>
    <property type="match status" value="1"/>
</dbReference>
<dbReference type="InterPro" id="IPR033031">
    <property type="entry name" value="Scc2/Nipped-B"/>
</dbReference>
<comment type="similarity">
    <text evidence="2 6">Belongs to the SCC2/Nipped-B family.</text>
</comment>
<feature type="region of interest" description="Disordered" evidence="7">
    <location>
        <begin position="221"/>
        <end position="256"/>
    </location>
</feature>
<dbReference type="GO" id="GO:0010468">
    <property type="term" value="P:regulation of gene expression"/>
    <property type="evidence" value="ECO:0007669"/>
    <property type="project" value="InterPro"/>
</dbReference>
<dbReference type="InterPro" id="IPR026003">
    <property type="entry name" value="Cohesin_HEAT"/>
</dbReference>
<evidence type="ECO:0000256" key="3">
    <source>
        <dbReference type="ARBA" id="ARBA00022737"/>
    </source>
</evidence>
<evidence type="ECO:0000256" key="2">
    <source>
        <dbReference type="ARBA" id="ARBA00009252"/>
    </source>
</evidence>
<feature type="region of interest" description="Disordered" evidence="7">
    <location>
        <begin position="1775"/>
        <end position="1845"/>
    </location>
</feature>
<dbReference type="GO" id="GO:0034087">
    <property type="term" value="P:establishment of mitotic sister chromatid cohesion"/>
    <property type="evidence" value="ECO:0007669"/>
    <property type="project" value="TreeGrafter"/>
</dbReference>
<dbReference type="GO" id="GO:0090694">
    <property type="term" value="C:Scc2-Scc4 cohesin loading complex"/>
    <property type="evidence" value="ECO:0007669"/>
    <property type="project" value="TreeGrafter"/>
</dbReference>
<dbReference type="GO" id="GO:0003682">
    <property type="term" value="F:chromatin binding"/>
    <property type="evidence" value="ECO:0007669"/>
    <property type="project" value="TreeGrafter"/>
</dbReference>
<comment type="caution">
    <text evidence="9">The sequence shown here is derived from an EMBL/GenBank/DDBJ whole genome shotgun (WGS) entry which is preliminary data.</text>
</comment>
<keyword evidence="5 6" id="KW-0131">Cell cycle</keyword>
<dbReference type="InterPro" id="IPR016024">
    <property type="entry name" value="ARM-type_fold"/>
</dbReference>
<reference evidence="9 10" key="2">
    <citation type="submission" date="2021-10" db="EMBL/GenBank/DDBJ databases">
        <authorList>
            <person name="Piombo E."/>
        </authorList>
    </citation>
    <scope>NUCLEOTIDE SEQUENCE [LARGE SCALE GENOMIC DNA]</scope>
</reference>
<dbReference type="Pfam" id="PF12765">
    <property type="entry name" value="Cohesin_HEAT"/>
    <property type="match status" value="1"/>
</dbReference>
<name>A0A9N9UPB7_9HYPO</name>
<evidence type="ECO:0000256" key="6">
    <source>
        <dbReference type="RuleBase" id="RU364107"/>
    </source>
</evidence>
<dbReference type="OrthoDB" id="418242at2759"/>
<dbReference type="Proteomes" id="UP000754883">
    <property type="component" value="Unassembled WGS sequence"/>
</dbReference>
<dbReference type="PANTHER" id="PTHR21704">
    <property type="entry name" value="NIPPED-B-LIKE PROTEIN DELANGIN SCC2-RELATED"/>
    <property type="match status" value="1"/>
</dbReference>
<evidence type="ECO:0000313" key="10">
    <source>
        <dbReference type="Proteomes" id="UP000754883"/>
    </source>
</evidence>
<keyword evidence="10" id="KW-1185">Reference proteome</keyword>
<feature type="compositionally biased region" description="Acidic residues" evidence="7">
    <location>
        <begin position="1775"/>
        <end position="1784"/>
    </location>
</feature>
<evidence type="ECO:0000256" key="4">
    <source>
        <dbReference type="ARBA" id="ARBA00023242"/>
    </source>
</evidence>
<feature type="region of interest" description="Disordered" evidence="7">
    <location>
        <begin position="153"/>
        <end position="201"/>
    </location>
</feature>
<dbReference type="PANTHER" id="PTHR21704:SF18">
    <property type="entry name" value="NIPPED-B-LIKE PROTEIN"/>
    <property type="match status" value="1"/>
</dbReference>